<dbReference type="SMART" id="SM00382">
    <property type="entry name" value="AAA"/>
    <property type="match status" value="1"/>
</dbReference>
<keyword evidence="2" id="KW-0547">Nucleotide-binding</keyword>
<dbReference type="SUPFAM" id="SSF52540">
    <property type="entry name" value="P-loop containing nucleoside triphosphate hydrolases"/>
    <property type="match status" value="1"/>
</dbReference>
<dbReference type="Proteomes" id="UP001164737">
    <property type="component" value="Chromosome"/>
</dbReference>
<dbReference type="Gene3D" id="3.40.50.300">
    <property type="entry name" value="P-loop containing nucleotide triphosphate hydrolases"/>
    <property type="match status" value="2"/>
</dbReference>
<name>A0AA47IB26_9XANT</name>
<dbReference type="AlphaFoldDB" id="A0AA47IB26"/>
<dbReference type="PANTHER" id="PTHR42957:SF1">
    <property type="entry name" value="HELICASE MJ1565-RELATED"/>
    <property type="match status" value="1"/>
</dbReference>
<protein>
    <submittedName>
        <fullName evidence="2">ATP-binding protein</fullName>
    </submittedName>
</protein>
<dbReference type="InterPro" id="IPR003593">
    <property type="entry name" value="AAA+_ATPase"/>
</dbReference>
<evidence type="ECO:0000313" key="3">
    <source>
        <dbReference type="Proteomes" id="UP001164737"/>
    </source>
</evidence>
<feature type="domain" description="AAA+ ATPase" evidence="1">
    <location>
        <begin position="179"/>
        <end position="536"/>
    </location>
</feature>
<keyword evidence="2" id="KW-0067">ATP-binding</keyword>
<reference evidence="2" key="1">
    <citation type="submission" date="2022-10" db="EMBL/GenBank/DDBJ databases">
        <title>Complete genome sequence resource for Xanthomonas hortorum isolated from Greek Oregano.</title>
        <authorList>
            <person name="Gonzalez-Tobon J."/>
            <person name="Helmann T.C."/>
            <person name="Daughtrey M."/>
            <person name="Stodghill P.V."/>
            <person name="Filiatrault M.J."/>
        </authorList>
    </citation>
    <scope>NUCLEOTIDE SEQUENCE</scope>
    <source>
        <strain evidence="2">Oregano 108</strain>
    </source>
</reference>
<proteinExistence type="predicted"/>
<dbReference type="GO" id="GO:0005524">
    <property type="term" value="F:ATP binding"/>
    <property type="evidence" value="ECO:0007669"/>
    <property type="project" value="UniProtKB-KW"/>
</dbReference>
<dbReference type="Pfam" id="PF01935">
    <property type="entry name" value="DUF87"/>
    <property type="match status" value="1"/>
</dbReference>
<dbReference type="InterPro" id="IPR027417">
    <property type="entry name" value="P-loop_NTPase"/>
</dbReference>
<dbReference type="InterPro" id="IPR008571">
    <property type="entry name" value="HerA-like"/>
</dbReference>
<accession>A0AA47IB26</accession>
<dbReference type="RefSeq" id="WP_268212921.1">
    <property type="nucleotide sequence ID" value="NZ_CP107241.1"/>
</dbReference>
<dbReference type="PANTHER" id="PTHR42957">
    <property type="entry name" value="HELICASE MJ1565-RELATED"/>
    <property type="match status" value="1"/>
</dbReference>
<evidence type="ECO:0000259" key="1">
    <source>
        <dbReference type="SMART" id="SM00382"/>
    </source>
</evidence>
<evidence type="ECO:0000313" key="2">
    <source>
        <dbReference type="EMBL" id="WAH63914.1"/>
    </source>
</evidence>
<dbReference type="InterPro" id="IPR002789">
    <property type="entry name" value="HerA_central"/>
</dbReference>
<dbReference type="EMBL" id="CP107241">
    <property type="protein sequence ID" value="WAH63914.1"/>
    <property type="molecule type" value="Genomic_DNA"/>
</dbReference>
<sequence>MSTTLNAFDAFPRGLLRPELYVGQLCSVSAQAVKFNLHDAGSPSGVHFLGGRYGKGEVGEFVLIEGQINLLLGRVVEIHLPDSDRRLIDSSHGRVSDLDGIGTVQLLGSIAMDSLKVSAGVDSYPRLGDRVYAAPHHFIANLPKFMEAEDAESSHVVLSLGSIDVAPESYVSVKPEKLFGRHCAILGATGGGKSWTTARIIEECLRYKTKIILLDATGEYRGFDGEHISNFHLGKPVNTARSSKPCSLPQTSFVESDFIALFEPAGKVQGPKLRAAMRSLRLATLAPHVAAGGIIKKIDQSKLPIIAEETKAGISEKIEDPRQAFDVSKLVSQIEQECVYPDGFGAARGPKDTTKWGGDSGEVSYCLSLMSRINGILTSPSFDCVFKSKDPSLTEQISSFVTNDDRLLRICLSGVAFEFKAREIIANVIGRHLLNMARAGAFKTRPLVVIVDEAHNFLGRHIGTEDAVARLDAFELIAKEGRKYGLNICLSTQRPRDITEGVLSQMGTLVVHRLTNDRDRDVVERACGEIDQAASSFLPNLKPGEAAIIGADFPIPLTIQVFPPNAKPLSDGPNYQGHWKV</sequence>
<gene>
    <name evidence="2" type="ORF">OEG85_21210</name>
</gene>
<organism evidence="2 3">
    <name type="scientific">Xanthomonas hortorum</name>
    <dbReference type="NCBI Taxonomy" id="56454"/>
    <lineage>
        <taxon>Bacteria</taxon>
        <taxon>Pseudomonadati</taxon>
        <taxon>Pseudomonadota</taxon>
        <taxon>Gammaproteobacteria</taxon>
        <taxon>Lysobacterales</taxon>
        <taxon>Lysobacteraceae</taxon>
        <taxon>Xanthomonas</taxon>
    </lineage>
</organism>